<evidence type="ECO:0000256" key="8">
    <source>
        <dbReference type="ARBA" id="ARBA00023065"/>
    </source>
</evidence>
<protein>
    <submittedName>
        <fullName evidence="11">ATP-binding cassette domain-containing protein</fullName>
    </submittedName>
</protein>
<evidence type="ECO:0000256" key="7">
    <source>
        <dbReference type="ARBA" id="ARBA00023004"/>
    </source>
</evidence>
<dbReference type="SUPFAM" id="SSF52540">
    <property type="entry name" value="P-loop containing nucleoside triphosphate hydrolases"/>
    <property type="match status" value="1"/>
</dbReference>
<dbReference type="PROSITE" id="PS50893">
    <property type="entry name" value="ABC_TRANSPORTER_2"/>
    <property type="match status" value="1"/>
</dbReference>
<dbReference type="RefSeq" id="WP_222157229.1">
    <property type="nucleotide sequence ID" value="NZ_CP081864.1"/>
</dbReference>
<dbReference type="EMBL" id="CP081864">
    <property type="protein sequence ID" value="QZN94102.1"/>
    <property type="molecule type" value="Genomic_DNA"/>
</dbReference>
<evidence type="ECO:0000256" key="2">
    <source>
        <dbReference type="ARBA" id="ARBA00022448"/>
    </source>
</evidence>
<keyword evidence="9" id="KW-0472">Membrane</keyword>
<evidence type="ECO:0000256" key="5">
    <source>
        <dbReference type="ARBA" id="ARBA00022741"/>
    </source>
</evidence>
<dbReference type="Pfam" id="PF00005">
    <property type="entry name" value="ABC_tran"/>
    <property type="match status" value="1"/>
</dbReference>
<dbReference type="Gene3D" id="3.40.50.300">
    <property type="entry name" value="P-loop containing nucleotide triphosphate hydrolases"/>
    <property type="match status" value="1"/>
</dbReference>
<evidence type="ECO:0000256" key="9">
    <source>
        <dbReference type="ARBA" id="ARBA00023136"/>
    </source>
</evidence>
<comment type="subcellular location">
    <subcellularLocation>
        <location evidence="1">Cell membrane</location>
        <topology evidence="1">Peripheral membrane protein</topology>
    </subcellularLocation>
</comment>
<proteinExistence type="predicted"/>
<evidence type="ECO:0000256" key="4">
    <source>
        <dbReference type="ARBA" id="ARBA00022496"/>
    </source>
</evidence>
<name>A0ABX9AG26_9ENTR</name>
<evidence type="ECO:0000313" key="12">
    <source>
        <dbReference type="Proteomes" id="UP000825886"/>
    </source>
</evidence>
<reference evidence="11 12" key="1">
    <citation type="submission" date="2021-08" db="EMBL/GenBank/DDBJ databases">
        <title>Culture and genomic analysis of Symbiopectobacterium purcellii sp. nov. gen. nov., isolated from the leafhopper Empoasca decipiens.</title>
        <authorList>
            <person name="Nadal-Jimenez P."/>
            <person name="Siozios S."/>
            <person name="Halliday N."/>
            <person name="Camara M."/>
            <person name="Hurst G.D.D."/>
        </authorList>
    </citation>
    <scope>NUCLEOTIDE SEQUENCE [LARGE SCALE GENOMIC DNA]</scope>
    <source>
        <strain evidence="11 12">SyEd1</strain>
    </source>
</reference>
<organism evidence="11 12">
    <name type="scientific">Symbiopectobacterium purcellii</name>
    <dbReference type="NCBI Taxonomy" id="2871826"/>
    <lineage>
        <taxon>Bacteria</taxon>
        <taxon>Pseudomonadati</taxon>
        <taxon>Pseudomonadota</taxon>
        <taxon>Gammaproteobacteria</taxon>
        <taxon>Enterobacterales</taxon>
        <taxon>Enterobacteriaceae</taxon>
    </lineage>
</organism>
<evidence type="ECO:0000256" key="6">
    <source>
        <dbReference type="ARBA" id="ARBA00022840"/>
    </source>
</evidence>
<keyword evidence="4" id="KW-0410">Iron transport</keyword>
<keyword evidence="8" id="KW-0406">Ion transport</keyword>
<keyword evidence="12" id="KW-1185">Reference proteome</keyword>
<dbReference type="PANTHER" id="PTHR42771">
    <property type="entry name" value="IRON(3+)-HYDROXAMATE IMPORT ATP-BINDING PROTEIN FHUC"/>
    <property type="match status" value="1"/>
</dbReference>
<dbReference type="GO" id="GO:0005524">
    <property type="term" value="F:ATP binding"/>
    <property type="evidence" value="ECO:0007669"/>
    <property type="project" value="UniProtKB-KW"/>
</dbReference>
<dbReference type="InterPro" id="IPR003439">
    <property type="entry name" value="ABC_transporter-like_ATP-bd"/>
</dbReference>
<keyword evidence="3" id="KW-1003">Cell membrane</keyword>
<dbReference type="InterPro" id="IPR027417">
    <property type="entry name" value="P-loop_NTPase"/>
</dbReference>
<evidence type="ECO:0000256" key="1">
    <source>
        <dbReference type="ARBA" id="ARBA00004202"/>
    </source>
</evidence>
<evidence type="ECO:0000259" key="10">
    <source>
        <dbReference type="PROSITE" id="PS50893"/>
    </source>
</evidence>
<dbReference type="Proteomes" id="UP000825886">
    <property type="component" value="Chromosome"/>
</dbReference>
<dbReference type="PANTHER" id="PTHR42771:SF3">
    <property type="entry name" value="PETROBACTIN IMPORT ATP-BINDING PROTEIN YCLP"/>
    <property type="match status" value="1"/>
</dbReference>
<feature type="domain" description="ABC transporter" evidence="10">
    <location>
        <begin position="2"/>
        <end position="236"/>
    </location>
</feature>
<evidence type="ECO:0000256" key="3">
    <source>
        <dbReference type="ARBA" id="ARBA00022475"/>
    </source>
</evidence>
<dbReference type="InterPro" id="IPR051535">
    <property type="entry name" value="Siderophore_ABC-ATPase"/>
</dbReference>
<evidence type="ECO:0000313" key="11">
    <source>
        <dbReference type="EMBL" id="QZN94102.1"/>
    </source>
</evidence>
<accession>A0ABX9AG26</accession>
<dbReference type="CDD" id="cd03214">
    <property type="entry name" value="ABC_Iron-Siderophores_B12_Hemin"/>
    <property type="match status" value="1"/>
</dbReference>
<sequence length="252" mass="28308">MIEIEHLTKAYYDQVVLNDITATISRGGVTSIIGPNGAGKSTLLSVISRLLAADNGRVTVNGMDIATTPGEQMATCLSVLRQENRFTSRLTVEELVGFGRYPYTKGRLNDDDRKRIADALAFLNLTEFKDRFLDELSGGQRQRAYVAMVLCQDTEYVLLDEPLNNLDMKHAVAMMKQIRRAADELGKTIVLVIHDINFASAYSDYIIAMRKGQIVYNGKPEEVMVSSVLESIFDTQVEIEQVRNQRIAVYYR</sequence>
<keyword evidence="2" id="KW-0813">Transport</keyword>
<dbReference type="SMART" id="SM00382">
    <property type="entry name" value="AAA"/>
    <property type="match status" value="1"/>
</dbReference>
<gene>
    <name evidence="11" type="ORF">K6K13_11910</name>
</gene>
<keyword evidence="5" id="KW-0547">Nucleotide-binding</keyword>
<keyword evidence="7" id="KW-0408">Iron</keyword>
<keyword evidence="6 11" id="KW-0067">ATP-binding</keyword>
<dbReference type="InterPro" id="IPR003593">
    <property type="entry name" value="AAA+_ATPase"/>
</dbReference>